<gene>
    <name evidence="1" type="ORF">K7862_34780</name>
</gene>
<evidence type="ECO:0000313" key="1">
    <source>
        <dbReference type="EMBL" id="MBY8882764.1"/>
    </source>
</evidence>
<dbReference type="EMBL" id="JAINZZ010000086">
    <property type="protein sequence ID" value="MBY8882764.1"/>
    <property type="molecule type" value="Genomic_DNA"/>
</dbReference>
<organism evidence="1 2">
    <name type="scientific">Actinacidiphila acidipaludis</name>
    <dbReference type="NCBI Taxonomy" id="2873382"/>
    <lineage>
        <taxon>Bacteria</taxon>
        <taxon>Bacillati</taxon>
        <taxon>Actinomycetota</taxon>
        <taxon>Actinomycetes</taxon>
        <taxon>Kitasatosporales</taxon>
        <taxon>Streptomycetaceae</taxon>
        <taxon>Actinacidiphila</taxon>
    </lineage>
</organism>
<name>A0ABS7QLT5_9ACTN</name>
<sequence length="216" mass="22512">TGILGVLAILTAPFEPLGAIFAGAALVTGALALSAHVLAKLAGADVSWMQLGLDALGVLPGIGLFGKAAKVAKVADETAQAGKAAEFGKGFAYTVDRGRQVFAMGAKNAEELTGGVRFKNIVLFGSKEFGFVSKEGSTIANRLANVSNNAYHQGQWLGTRGIKLLTFNKLKINPLSELSTGFDAGLKLLPKVISIPQHVGEAVHLGDRFHEATETK</sequence>
<proteinExistence type="predicted"/>
<feature type="non-terminal residue" evidence="1">
    <location>
        <position position="1"/>
    </location>
</feature>
<accession>A0ABS7QLT5</accession>
<comment type="caution">
    <text evidence="1">The sequence shown here is derived from an EMBL/GenBank/DDBJ whole genome shotgun (WGS) entry which is preliminary data.</text>
</comment>
<protein>
    <submittedName>
        <fullName evidence="1">Uncharacterized protein</fullName>
    </submittedName>
</protein>
<reference evidence="1 2" key="1">
    <citation type="submission" date="2021-08" db="EMBL/GenBank/DDBJ databases">
        <title>WGS of actinomycetes from Thailand.</title>
        <authorList>
            <person name="Thawai C."/>
        </authorList>
    </citation>
    <scope>NUCLEOTIDE SEQUENCE [LARGE SCALE GENOMIC DNA]</scope>
    <source>
        <strain evidence="1 2">PLK6-54</strain>
    </source>
</reference>
<dbReference type="Proteomes" id="UP000778578">
    <property type="component" value="Unassembled WGS sequence"/>
</dbReference>
<evidence type="ECO:0000313" key="2">
    <source>
        <dbReference type="Proteomes" id="UP000778578"/>
    </source>
</evidence>
<keyword evidence="2" id="KW-1185">Reference proteome</keyword>